<keyword evidence="4" id="KW-0808">Transferase</keyword>
<dbReference type="InterPro" id="IPR029057">
    <property type="entry name" value="PRTase-like"/>
</dbReference>
<dbReference type="InterPro" id="IPR044005">
    <property type="entry name" value="DZR_2"/>
</dbReference>
<dbReference type="Pfam" id="PF18912">
    <property type="entry name" value="DZR_2"/>
    <property type="match status" value="1"/>
</dbReference>
<dbReference type="AlphaFoldDB" id="A0A7V8K7H4"/>
<protein>
    <submittedName>
        <fullName evidence="4">Amidophosphoribosyltransferase</fullName>
    </submittedName>
</protein>
<sequence>MVYSLRPPWAGTGPLLARIGAALLPPRCLLCGESGGPGLDLCGECRRRLPYAGPACPSCALPLPAPATCGACLRRPPPLHAARATFVYAAPLDRLLPRYKFHGDLAAGRLLAQSMAASLVACERPLALVPVPLHPGRLRRRGYDQALELARPLAAALDLPLRAGALRRVRATAAQSELDARRRRRNLRGAFLADARQPLPAHVALVDDVMTTGATLHAAAAALRRAGVARVDAWVCARTP</sequence>
<reference evidence="4 5" key="1">
    <citation type="submission" date="2017-10" db="EMBL/GenBank/DDBJ databases">
        <title>Whole genome sequencing of Pseudoxanthomonas broegbernensis DSM 12573(T).</title>
        <authorList>
            <person name="Kumar S."/>
            <person name="Bansal K."/>
            <person name="Kaur A."/>
            <person name="Patil P."/>
            <person name="Sharma S."/>
            <person name="Patil P.B."/>
        </authorList>
    </citation>
    <scope>NUCLEOTIDE SEQUENCE [LARGE SCALE GENOMIC DNA]</scope>
    <source>
        <strain evidence="4 5">DSM 12573</strain>
    </source>
</reference>
<evidence type="ECO:0000313" key="4">
    <source>
        <dbReference type="EMBL" id="KAF1686902.1"/>
    </source>
</evidence>
<comment type="similarity">
    <text evidence="1">Belongs to the ComF/GntX family.</text>
</comment>
<name>A0A7V8K7H4_9GAMM</name>
<feature type="domain" description="Phosphoribosyltransferase" evidence="2">
    <location>
        <begin position="146"/>
        <end position="236"/>
    </location>
</feature>
<proteinExistence type="inferred from homology"/>
<dbReference type="GO" id="GO:0016757">
    <property type="term" value="F:glycosyltransferase activity"/>
    <property type="evidence" value="ECO:0007669"/>
    <property type="project" value="UniProtKB-KW"/>
</dbReference>
<dbReference type="SUPFAM" id="SSF53271">
    <property type="entry name" value="PRTase-like"/>
    <property type="match status" value="1"/>
</dbReference>
<dbReference type="Gene3D" id="3.40.50.2020">
    <property type="match status" value="1"/>
</dbReference>
<evidence type="ECO:0000259" key="2">
    <source>
        <dbReference type="Pfam" id="PF00156"/>
    </source>
</evidence>
<dbReference type="RefSeq" id="WP_162310670.1">
    <property type="nucleotide sequence ID" value="NZ_JACHGU010000004.1"/>
</dbReference>
<dbReference type="Pfam" id="PF00156">
    <property type="entry name" value="Pribosyltran"/>
    <property type="match status" value="1"/>
</dbReference>
<dbReference type="PANTHER" id="PTHR47505:SF1">
    <property type="entry name" value="DNA UTILIZATION PROTEIN YHGH"/>
    <property type="match status" value="1"/>
</dbReference>
<dbReference type="PANTHER" id="PTHR47505">
    <property type="entry name" value="DNA UTILIZATION PROTEIN YHGH"/>
    <property type="match status" value="1"/>
</dbReference>
<organism evidence="4 5">
    <name type="scientific">Pseudoxanthomonas broegbernensis</name>
    <dbReference type="NCBI Taxonomy" id="83619"/>
    <lineage>
        <taxon>Bacteria</taxon>
        <taxon>Pseudomonadati</taxon>
        <taxon>Pseudomonadota</taxon>
        <taxon>Gammaproteobacteria</taxon>
        <taxon>Lysobacterales</taxon>
        <taxon>Lysobacteraceae</taxon>
        <taxon>Pseudoxanthomonas</taxon>
    </lineage>
</organism>
<keyword evidence="4" id="KW-0328">Glycosyltransferase</keyword>
<keyword evidence="5" id="KW-1185">Reference proteome</keyword>
<accession>A0A7V8K7H4</accession>
<dbReference type="Proteomes" id="UP000462066">
    <property type="component" value="Unassembled WGS sequence"/>
</dbReference>
<dbReference type="InterPro" id="IPR051910">
    <property type="entry name" value="ComF/GntX_DNA_util-trans"/>
</dbReference>
<dbReference type="EMBL" id="MWIP01000004">
    <property type="protein sequence ID" value="KAF1686902.1"/>
    <property type="molecule type" value="Genomic_DNA"/>
</dbReference>
<comment type="caution">
    <text evidence="4">The sequence shown here is derived from an EMBL/GenBank/DDBJ whole genome shotgun (WGS) entry which is preliminary data.</text>
</comment>
<feature type="domain" description="Double zinc ribbon" evidence="3">
    <location>
        <begin position="22"/>
        <end position="73"/>
    </location>
</feature>
<evidence type="ECO:0000259" key="3">
    <source>
        <dbReference type="Pfam" id="PF18912"/>
    </source>
</evidence>
<evidence type="ECO:0000256" key="1">
    <source>
        <dbReference type="ARBA" id="ARBA00008007"/>
    </source>
</evidence>
<evidence type="ECO:0000313" key="5">
    <source>
        <dbReference type="Proteomes" id="UP000462066"/>
    </source>
</evidence>
<gene>
    <name evidence="4" type="ORF">B1992_05785</name>
</gene>
<dbReference type="InterPro" id="IPR000836">
    <property type="entry name" value="PRTase_dom"/>
</dbReference>